<feature type="compositionally biased region" description="Basic residues" evidence="8">
    <location>
        <begin position="1"/>
        <end position="10"/>
    </location>
</feature>
<evidence type="ECO:0000256" key="9">
    <source>
        <dbReference type="SAM" id="Phobius"/>
    </source>
</evidence>
<keyword evidence="3" id="KW-0813">Transport</keyword>
<dbReference type="FunFam" id="1.20.58.340:FF:000012">
    <property type="entry name" value="Magnesium transport protein CorA"/>
    <property type="match status" value="1"/>
</dbReference>
<reference evidence="10" key="2">
    <citation type="journal article" date="2012" name="PLoS ONE">
        <title>A Deeply Branching Thermophilic Bacterium with an Ancient Acetyl-CoA Pathway Dominates a Subsurface Ecosystem.</title>
        <authorList>
            <person name="Takami H."/>
            <person name="Noguchi H."/>
            <person name="Takaki Y."/>
            <person name="Uchiyama I."/>
            <person name="Toyoda A."/>
            <person name="Nishi S."/>
            <person name="Chee G.-J."/>
            <person name="Arai W."/>
            <person name="Nunoura T."/>
            <person name="Itoh T."/>
            <person name="Hattori M."/>
            <person name="Takai K."/>
        </authorList>
    </citation>
    <scope>NUCLEOTIDE SEQUENCE</scope>
</reference>
<keyword evidence="6 9" id="KW-1133">Transmembrane helix</keyword>
<dbReference type="Gene3D" id="3.30.460.20">
    <property type="entry name" value="CorA soluble domain-like"/>
    <property type="match status" value="1"/>
</dbReference>
<accession>H5S9I6</accession>
<dbReference type="GO" id="GO:0015087">
    <property type="term" value="F:cobalt ion transmembrane transporter activity"/>
    <property type="evidence" value="ECO:0007669"/>
    <property type="project" value="InterPro"/>
</dbReference>
<dbReference type="InterPro" id="IPR002523">
    <property type="entry name" value="MgTranspt_CorA/ZnTranspt_ZntB"/>
</dbReference>
<dbReference type="NCBIfam" id="TIGR00383">
    <property type="entry name" value="corA"/>
    <property type="match status" value="1"/>
</dbReference>
<comment type="subcellular location">
    <subcellularLocation>
        <location evidence="1">Cell membrane</location>
        <topology evidence="1">Multi-pass membrane protein</topology>
    </subcellularLocation>
</comment>
<gene>
    <name evidence="10" type="ORF">HGMM_F03C06C27</name>
</gene>
<feature type="transmembrane region" description="Helical" evidence="9">
    <location>
        <begin position="299"/>
        <end position="319"/>
    </location>
</feature>
<feature type="transmembrane region" description="Helical" evidence="9">
    <location>
        <begin position="331"/>
        <end position="351"/>
    </location>
</feature>
<name>H5S9I6_9ZZZZ</name>
<dbReference type="GO" id="GO:0015095">
    <property type="term" value="F:magnesium ion transmembrane transporter activity"/>
    <property type="evidence" value="ECO:0007669"/>
    <property type="project" value="InterPro"/>
</dbReference>
<dbReference type="GO" id="GO:0000287">
    <property type="term" value="F:magnesium ion binding"/>
    <property type="evidence" value="ECO:0007669"/>
    <property type="project" value="TreeGrafter"/>
</dbReference>
<evidence type="ECO:0000256" key="1">
    <source>
        <dbReference type="ARBA" id="ARBA00004651"/>
    </source>
</evidence>
<organism evidence="10">
    <name type="scientific">uncultured prokaryote</name>
    <dbReference type="NCBI Taxonomy" id="198431"/>
    <lineage>
        <taxon>unclassified sequences</taxon>
        <taxon>environmental samples</taxon>
    </lineage>
</organism>
<evidence type="ECO:0000256" key="8">
    <source>
        <dbReference type="SAM" id="MobiDB-lite"/>
    </source>
</evidence>
<dbReference type="SUPFAM" id="SSF143865">
    <property type="entry name" value="CorA soluble domain-like"/>
    <property type="match status" value="1"/>
</dbReference>
<reference evidence="10" key="1">
    <citation type="journal article" date="2005" name="Environ. Microbiol.">
        <title>Genetic and functional properties of uncultivated thermophilic crenarchaeotes from a subsurface gold mine as revealed by analysis of genome fragments.</title>
        <authorList>
            <person name="Nunoura T."/>
            <person name="Hirayama H."/>
            <person name="Takami H."/>
            <person name="Oida H."/>
            <person name="Nishi S."/>
            <person name="Shimamura S."/>
            <person name="Suzuki Y."/>
            <person name="Inagaki F."/>
            <person name="Takai K."/>
            <person name="Nealson K.H."/>
            <person name="Horikoshi K."/>
        </authorList>
    </citation>
    <scope>NUCLEOTIDE SEQUENCE</scope>
</reference>
<dbReference type="InterPro" id="IPR004488">
    <property type="entry name" value="Mg/Co-transport_prot_CorA"/>
</dbReference>
<dbReference type="GO" id="GO:0005886">
    <property type="term" value="C:plasma membrane"/>
    <property type="evidence" value="ECO:0007669"/>
    <property type="project" value="UniProtKB-SubCell"/>
</dbReference>
<evidence type="ECO:0000256" key="3">
    <source>
        <dbReference type="ARBA" id="ARBA00022448"/>
    </source>
</evidence>
<dbReference type="InterPro" id="IPR045863">
    <property type="entry name" value="CorA_TM1_TM2"/>
</dbReference>
<dbReference type="EMBL" id="AP011640">
    <property type="protein sequence ID" value="BAL52822.1"/>
    <property type="molecule type" value="Genomic_DNA"/>
</dbReference>
<evidence type="ECO:0000256" key="4">
    <source>
        <dbReference type="ARBA" id="ARBA00022475"/>
    </source>
</evidence>
<dbReference type="Gene3D" id="1.20.58.340">
    <property type="entry name" value="Magnesium transport protein CorA, transmembrane region"/>
    <property type="match status" value="2"/>
</dbReference>
<evidence type="ECO:0000256" key="6">
    <source>
        <dbReference type="ARBA" id="ARBA00022989"/>
    </source>
</evidence>
<dbReference type="SUPFAM" id="SSF144083">
    <property type="entry name" value="Magnesium transport protein CorA, transmembrane region"/>
    <property type="match status" value="1"/>
</dbReference>
<protein>
    <submittedName>
        <fullName evidence="10">Metal ion transporter, MIT family</fullName>
    </submittedName>
</protein>
<evidence type="ECO:0000256" key="7">
    <source>
        <dbReference type="ARBA" id="ARBA00023136"/>
    </source>
</evidence>
<dbReference type="PANTHER" id="PTHR46494">
    <property type="entry name" value="CORA FAMILY METAL ION TRANSPORTER (EUROFUNG)"/>
    <property type="match status" value="1"/>
</dbReference>
<dbReference type="PANTHER" id="PTHR46494:SF1">
    <property type="entry name" value="CORA FAMILY METAL ION TRANSPORTER (EUROFUNG)"/>
    <property type="match status" value="1"/>
</dbReference>
<dbReference type="AlphaFoldDB" id="H5S9I6"/>
<dbReference type="Pfam" id="PF01544">
    <property type="entry name" value="CorA"/>
    <property type="match status" value="1"/>
</dbReference>
<dbReference type="CDD" id="cd12828">
    <property type="entry name" value="TmCorA-like_1"/>
    <property type="match status" value="1"/>
</dbReference>
<keyword evidence="5 9" id="KW-0812">Transmembrane</keyword>
<evidence type="ECO:0000313" key="10">
    <source>
        <dbReference type="EMBL" id="BAL52822.1"/>
    </source>
</evidence>
<evidence type="ECO:0000256" key="5">
    <source>
        <dbReference type="ARBA" id="ARBA00022692"/>
    </source>
</evidence>
<feature type="region of interest" description="Disordered" evidence="8">
    <location>
        <begin position="1"/>
        <end position="21"/>
    </location>
</feature>
<evidence type="ECO:0000256" key="2">
    <source>
        <dbReference type="ARBA" id="ARBA00009765"/>
    </source>
</evidence>
<comment type="similarity">
    <text evidence="2">Belongs to the CorA metal ion transporter (MIT) (TC 1.A.35) family.</text>
</comment>
<keyword evidence="7 9" id="KW-0472">Membrane</keyword>
<dbReference type="GO" id="GO:0050897">
    <property type="term" value="F:cobalt ion binding"/>
    <property type="evidence" value="ECO:0007669"/>
    <property type="project" value="TreeGrafter"/>
</dbReference>
<proteinExistence type="inferred from homology"/>
<dbReference type="InterPro" id="IPR045861">
    <property type="entry name" value="CorA_cytoplasmic_dom"/>
</dbReference>
<keyword evidence="4" id="KW-1003">Cell membrane</keyword>
<sequence>MSAKVPKRPAGRAQKAGLPPGTPVYIGQPKVEKVHCRAYLYSPTTLEERSLHPAECGNLRQEGMTLWLDVVGLHDVDAIRTLAEAFQLHPLTVEDILNTHQRPKAEEYEGYLYLVMRMLTFDLGSQCIESEQVSLIIGADFVLSFQEREGDVFEPVRERLRSAHSRLRTRGADFLAYSLIDAIVDHYFVVLEHVGDQIEKLEGQLMAQADGALLQAIQMWRHALMEFSHAAWPLREAIGWLARGETPSIQEATRLYLRDVYDHLMYVIENLTTYREMLSNLVELHLSATSNRLNEVMKMLTIIATVFMPLSFIASIYGMNFEYMPELGWRWGYPATLLLMLIVAGGLLYYFRRRGWL</sequence>